<dbReference type="Pfam" id="PF07690">
    <property type="entry name" value="MFS_1"/>
    <property type="match status" value="1"/>
</dbReference>
<dbReference type="GO" id="GO:0005886">
    <property type="term" value="C:plasma membrane"/>
    <property type="evidence" value="ECO:0007669"/>
    <property type="project" value="UniProtKB-SubCell"/>
</dbReference>
<dbReference type="InterPro" id="IPR036259">
    <property type="entry name" value="MFS_trans_sf"/>
</dbReference>
<keyword evidence="2" id="KW-0813">Transport</keyword>
<keyword evidence="6 7" id="KW-0472">Membrane</keyword>
<dbReference type="Gene3D" id="1.20.1250.20">
    <property type="entry name" value="MFS general substrate transporter like domains"/>
    <property type="match status" value="1"/>
</dbReference>
<proteinExistence type="predicted"/>
<evidence type="ECO:0000313" key="10">
    <source>
        <dbReference type="Proteomes" id="UP001141629"/>
    </source>
</evidence>
<dbReference type="PROSITE" id="PS00216">
    <property type="entry name" value="SUGAR_TRANSPORT_1"/>
    <property type="match status" value="1"/>
</dbReference>
<reference evidence="9" key="2">
    <citation type="journal article" date="2022" name="BMC Genomics">
        <title>Comparative genome analysis of mycobacteria focusing on tRNA and non-coding RNA.</title>
        <authorList>
            <person name="Behra P.R.K."/>
            <person name="Pettersson B.M.F."/>
            <person name="Ramesh M."/>
            <person name="Das S."/>
            <person name="Dasgupta S."/>
            <person name="Kirsebom L.A."/>
        </authorList>
    </citation>
    <scope>NUCLEOTIDE SEQUENCE</scope>
    <source>
        <strain evidence="9">DSM 44838</strain>
    </source>
</reference>
<evidence type="ECO:0000313" key="9">
    <source>
        <dbReference type="EMBL" id="MCV7423033.1"/>
    </source>
</evidence>
<evidence type="ECO:0000256" key="3">
    <source>
        <dbReference type="ARBA" id="ARBA00022475"/>
    </source>
</evidence>
<feature type="domain" description="Major facilitator superfamily (MFS) profile" evidence="8">
    <location>
        <begin position="49"/>
        <end position="431"/>
    </location>
</feature>
<comment type="subcellular location">
    <subcellularLocation>
        <location evidence="1">Cell membrane</location>
        <topology evidence="1">Multi-pass membrane protein</topology>
    </subcellularLocation>
</comment>
<evidence type="ECO:0000256" key="4">
    <source>
        <dbReference type="ARBA" id="ARBA00022692"/>
    </source>
</evidence>
<feature type="transmembrane region" description="Helical" evidence="7">
    <location>
        <begin position="118"/>
        <end position="136"/>
    </location>
</feature>
<dbReference type="GO" id="GO:0022857">
    <property type="term" value="F:transmembrane transporter activity"/>
    <property type="evidence" value="ECO:0007669"/>
    <property type="project" value="InterPro"/>
</dbReference>
<dbReference type="InterPro" id="IPR050171">
    <property type="entry name" value="MFS_Transporters"/>
</dbReference>
<evidence type="ECO:0000256" key="1">
    <source>
        <dbReference type="ARBA" id="ARBA00004651"/>
    </source>
</evidence>
<evidence type="ECO:0000259" key="8">
    <source>
        <dbReference type="PROSITE" id="PS50850"/>
    </source>
</evidence>
<feature type="transmembrane region" description="Helical" evidence="7">
    <location>
        <begin position="253"/>
        <end position="275"/>
    </location>
</feature>
<evidence type="ECO:0000256" key="2">
    <source>
        <dbReference type="ARBA" id="ARBA00022448"/>
    </source>
</evidence>
<protein>
    <submittedName>
        <fullName evidence="9">MFS transporter</fullName>
    </submittedName>
</protein>
<feature type="transmembrane region" description="Helical" evidence="7">
    <location>
        <begin position="315"/>
        <end position="336"/>
    </location>
</feature>
<dbReference type="InterPro" id="IPR011701">
    <property type="entry name" value="MFS"/>
</dbReference>
<feature type="transmembrane region" description="Helical" evidence="7">
    <location>
        <begin position="207"/>
        <end position="226"/>
    </location>
</feature>
<dbReference type="PROSITE" id="PS50850">
    <property type="entry name" value="MFS"/>
    <property type="match status" value="1"/>
</dbReference>
<evidence type="ECO:0000256" key="7">
    <source>
        <dbReference type="SAM" id="Phobius"/>
    </source>
</evidence>
<dbReference type="InterPro" id="IPR020846">
    <property type="entry name" value="MFS_dom"/>
</dbReference>
<feature type="transmembrane region" description="Helical" evidence="7">
    <location>
        <begin position="53"/>
        <end position="74"/>
    </location>
</feature>
<accession>A0A9X2Z441</accession>
<dbReference type="SUPFAM" id="SSF103473">
    <property type="entry name" value="MFS general substrate transporter"/>
    <property type="match status" value="1"/>
</dbReference>
<feature type="transmembrane region" description="Helical" evidence="7">
    <location>
        <begin position="86"/>
        <end position="106"/>
    </location>
</feature>
<evidence type="ECO:0000256" key="6">
    <source>
        <dbReference type="ARBA" id="ARBA00023136"/>
    </source>
</evidence>
<feature type="transmembrane region" description="Helical" evidence="7">
    <location>
        <begin position="179"/>
        <end position="201"/>
    </location>
</feature>
<feature type="transmembrane region" description="Helical" evidence="7">
    <location>
        <begin position="287"/>
        <end position="308"/>
    </location>
</feature>
<dbReference type="EMBL" id="JACKVK010000011">
    <property type="protein sequence ID" value="MCV7423033.1"/>
    <property type="molecule type" value="Genomic_DNA"/>
</dbReference>
<dbReference type="PANTHER" id="PTHR23517:SF3">
    <property type="entry name" value="INTEGRAL MEMBRANE TRANSPORT PROTEIN"/>
    <property type="match status" value="1"/>
</dbReference>
<dbReference type="PANTHER" id="PTHR23517">
    <property type="entry name" value="RESISTANCE PROTEIN MDTM, PUTATIVE-RELATED-RELATED"/>
    <property type="match status" value="1"/>
</dbReference>
<organism evidence="9 10">
    <name type="scientific">Mycobacterium yunnanensis</name>
    <dbReference type="NCBI Taxonomy" id="368477"/>
    <lineage>
        <taxon>Bacteria</taxon>
        <taxon>Bacillati</taxon>
        <taxon>Actinomycetota</taxon>
        <taxon>Actinomycetes</taxon>
        <taxon>Mycobacteriales</taxon>
        <taxon>Mycobacteriaceae</taxon>
        <taxon>Mycobacterium</taxon>
    </lineage>
</organism>
<dbReference type="InterPro" id="IPR005829">
    <property type="entry name" value="Sugar_transporter_CS"/>
</dbReference>
<reference evidence="9" key="1">
    <citation type="submission" date="2020-07" db="EMBL/GenBank/DDBJ databases">
        <authorList>
            <person name="Pettersson B.M.F."/>
            <person name="Behra P.R.K."/>
            <person name="Ramesh M."/>
            <person name="Das S."/>
            <person name="Dasgupta S."/>
            <person name="Kirsebom L.A."/>
        </authorList>
    </citation>
    <scope>NUCLEOTIDE SEQUENCE</scope>
    <source>
        <strain evidence="9">DSM 44838</strain>
    </source>
</reference>
<feature type="transmembrane region" description="Helical" evidence="7">
    <location>
        <begin position="342"/>
        <end position="359"/>
    </location>
</feature>
<feature type="transmembrane region" description="Helical" evidence="7">
    <location>
        <begin position="380"/>
        <end position="399"/>
    </location>
</feature>
<feature type="transmembrane region" description="Helical" evidence="7">
    <location>
        <begin position="411"/>
        <end position="429"/>
    </location>
</feature>
<dbReference type="Proteomes" id="UP001141629">
    <property type="component" value="Unassembled WGS sequence"/>
</dbReference>
<keyword evidence="3" id="KW-1003">Cell membrane</keyword>
<feature type="transmembrane region" description="Helical" evidence="7">
    <location>
        <begin position="148"/>
        <end position="167"/>
    </location>
</feature>
<dbReference type="AlphaFoldDB" id="A0A9X2Z441"/>
<keyword evidence="10" id="KW-1185">Reference proteome</keyword>
<name>A0A9X2Z441_9MYCO</name>
<sequence>MGRERRVLAHDWFDVHRTERTLERVRSPSNSGGPSVTPVAAAPRAEETQRGAYSLLLVLSGVALGVSGLPAPLYGMYEEKWHLSPLSTTLVFAVYAIAALGAVLVAGKVSDVVGRKPVLLGALVAMIAGLGIFLLADGMAMLMLARVIHGAAVGSIVVAGAAALLDLRPHHGVRTGQLSGVAFNIGMTVAIVGSAVLAQYAPHPMRTPYAIVAVICAVLGIGVLALREPHLSRTRGPIRIAKPAVPPEIRGDFWFAALGATASWSVLGVLLSLYPSLAAQQTHVHNLVFGGSVVGTTAFAAAMAQLFSTRIPARWSAIIGDVGMAAALILTIPVLATHSWPLVLAAAAVLGATFGLGFGGSLRHLSHVVPANRRGETMSAFYLMAYSAMAVPTIAAGWAATRWSLGEVFPWFAVLVAIACVAAAAVGAVSTRRAAAPAQAAEVTR</sequence>
<gene>
    <name evidence="9" type="ORF">H7K45_20990</name>
</gene>
<keyword evidence="5 7" id="KW-1133">Transmembrane helix</keyword>
<comment type="caution">
    <text evidence="9">The sequence shown here is derived from an EMBL/GenBank/DDBJ whole genome shotgun (WGS) entry which is preliminary data.</text>
</comment>
<evidence type="ECO:0000256" key="5">
    <source>
        <dbReference type="ARBA" id="ARBA00022989"/>
    </source>
</evidence>
<keyword evidence="4 7" id="KW-0812">Transmembrane</keyword>